<keyword evidence="6" id="KW-0677">Repeat</keyword>
<dbReference type="InterPro" id="IPR012334">
    <property type="entry name" value="Pectin_lyas_fold"/>
</dbReference>
<feature type="active site" evidence="14">
    <location>
        <position position="568"/>
    </location>
</feature>
<keyword evidence="8" id="KW-0865">Zymogen</keyword>
<dbReference type="PANTHER" id="PTHR31884:SF13">
    <property type="entry name" value="ENDOPOLYGALACTURONASE B"/>
    <property type="match status" value="1"/>
</dbReference>
<evidence type="ECO:0000256" key="14">
    <source>
        <dbReference type="PROSITE-ProRule" id="PRU10052"/>
    </source>
</evidence>
<evidence type="ECO:0000256" key="4">
    <source>
        <dbReference type="ARBA" id="ARBA00022525"/>
    </source>
</evidence>
<evidence type="ECO:0000256" key="10">
    <source>
        <dbReference type="ARBA" id="ARBA00023295"/>
    </source>
</evidence>
<dbReference type="InterPro" id="IPR050434">
    <property type="entry name" value="Glycosyl_hydrlase_28"/>
</dbReference>
<dbReference type="InterPro" id="IPR006626">
    <property type="entry name" value="PbH1"/>
</dbReference>
<keyword evidence="9" id="KW-1015">Disulfide bond</keyword>
<dbReference type="PANTHER" id="PTHR31884">
    <property type="entry name" value="POLYGALACTURONASE"/>
    <property type="match status" value="1"/>
</dbReference>
<dbReference type="FunFam" id="2.160.20.10:FF:000002">
    <property type="entry name" value="Endopolygalacturonase D"/>
    <property type="match status" value="1"/>
</dbReference>
<feature type="signal peptide" evidence="16">
    <location>
        <begin position="1"/>
        <end position="19"/>
    </location>
</feature>
<evidence type="ECO:0000256" key="15">
    <source>
        <dbReference type="RuleBase" id="RU361169"/>
    </source>
</evidence>
<dbReference type="Proteomes" id="UP000326799">
    <property type="component" value="Unassembled WGS sequence"/>
</dbReference>
<reference evidence="17 18" key="1">
    <citation type="submission" date="2019-04" db="EMBL/GenBank/DDBJ databases">
        <title>Fungal friends and foes A comparative genomics study of 23 Aspergillus species from section Flavi.</title>
        <authorList>
            <consortium name="DOE Joint Genome Institute"/>
            <person name="Kjaerbolling I."/>
            <person name="Vesth T.C."/>
            <person name="Frisvad J.C."/>
            <person name="Nybo J.L."/>
            <person name="Theobald S."/>
            <person name="Kildgaard S."/>
            <person name="Petersen T.I."/>
            <person name="Kuo A."/>
            <person name="Sato A."/>
            <person name="Lyhne E.K."/>
            <person name="Kogle M.E."/>
            <person name="Wiebenga A."/>
            <person name="Kun R.S."/>
            <person name="Lubbers R.J."/>
            <person name="Makela M.R."/>
            <person name="Barry K."/>
            <person name="Chovatia M."/>
            <person name="Clum A."/>
            <person name="Daum C."/>
            <person name="Haridas S."/>
            <person name="He G."/>
            <person name="LaButti K."/>
            <person name="Lipzen A."/>
            <person name="Mondo S."/>
            <person name="Pangilinan J."/>
            <person name="Riley R."/>
            <person name="Salamov A."/>
            <person name="Simmons B.A."/>
            <person name="Magnuson J.K."/>
            <person name="Henrissat B."/>
            <person name="Mortensen U.H."/>
            <person name="Larsen T.O."/>
            <person name="De vries R.P."/>
            <person name="Grigoriev I.V."/>
            <person name="Machida M."/>
            <person name="Baker S.E."/>
            <person name="Andersen M.R."/>
        </authorList>
    </citation>
    <scope>NUCLEOTIDE SEQUENCE [LARGE SCALE GENOMIC DNA]</scope>
    <source>
        <strain evidence="17 18">CBS 126849</strain>
    </source>
</reference>
<sequence>MRTRWIFTVALLTAPLAFGSIPATKLIIDTDLFSDTFQSPLNDRSPMILSSTAGHINLGNMQAKSHTTGDILHRCHGEISGLNISQLSELLSSPGDIYSSLSGHDLVEAKVKELVIMGGAYPCGYEYNFYGSNVSATAHVINTWPGPMTFSGAELGATVYSGARLTVEGPVGDPVKAAYRWYTGYNTSRSSWDPLTVLYAIDGISNMFIYANKAGHNYVYPDGRNEWLPDNSLYPPDNLYPQKYLKLHMSEQSAGEVLDNIYLDTAARWAHRIQKLKNGQPCCLDHYSSLRQEDDRALRKGSGKAVPFHTRITVSIAVFSTFRNVESCMFHPHLCQFPYPFFRKMQLLQSSVIAATVGAALVAAAPVELEARDSCTFTSAADAKSGKTSCSTITLSNIEVPAGETLDLTGLNDGTTVIFSGETTFGYKEWEGPLISVSGTNIKVQQASGAKIDGDGSRWWDGEGGNGGKTKPKFFYAHKLDSSSITGLQIYNTPVQGFSIQSDNLNITDVTIDNSAGTAEGHNTDAFDIGSSTYINIDGATVYNQDDCLAINSGSHITFTNGYCDGGHGLSIGSVGGRSDNTVEDVTISNSKVVNSQNGVRIKTVYDATGTVSNVKFEDITLSGITKYGLVVEQDYENGSPTGTPTNGITVSGITFEKVTGTVESDATDIYILCGSGSCTDWTWSGVSITGGKTSSKCENVPNLKPDNAMVKIEDQWILEESAKDEYEDPLPQKTCSDGRTIYISRNNYGPTLKTTKIITDFDLSVYGDRPNSGCIQAEIYRAPEFVSKTIKWRPEERSTAKELLEGPWLYADFDDD</sequence>
<keyword evidence="18" id="KW-1185">Reference proteome</keyword>
<proteinExistence type="inferred from homology"/>
<evidence type="ECO:0000313" key="17">
    <source>
        <dbReference type="EMBL" id="KAB8226243.1"/>
    </source>
</evidence>
<dbReference type="Pfam" id="PF00295">
    <property type="entry name" value="Glyco_hydro_28"/>
    <property type="match status" value="1"/>
</dbReference>
<dbReference type="GO" id="GO:0071555">
    <property type="term" value="P:cell wall organization"/>
    <property type="evidence" value="ECO:0007669"/>
    <property type="project" value="UniProtKB-KW"/>
</dbReference>
<evidence type="ECO:0000256" key="9">
    <source>
        <dbReference type="ARBA" id="ARBA00023157"/>
    </source>
</evidence>
<dbReference type="Gene3D" id="2.160.20.10">
    <property type="entry name" value="Single-stranded right-handed beta-helix, Pectin lyase-like"/>
    <property type="match status" value="1"/>
</dbReference>
<dbReference type="Gene3D" id="1.10.510.10">
    <property type="entry name" value="Transferase(Phosphotransferase) domain 1"/>
    <property type="match status" value="1"/>
</dbReference>
<dbReference type="SUPFAM" id="SSF51126">
    <property type="entry name" value="Pectin lyase-like"/>
    <property type="match status" value="1"/>
</dbReference>
<dbReference type="SUPFAM" id="SSF53590">
    <property type="entry name" value="Nucleoside hydrolase"/>
    <property type="match status" value="1"/>
</dbReference>
<evidence type="ECO:0000256" key="5">
    <source>
        <dbReference type="ARBA" id="ARBA00022729"/>
    </source>
</evidence>
<keyword evidence="7 15" id="KW-0378">Hydrolase</keyword>
<dbReference type="AlphaFoldDB" id="A0A5N6FBJ0"/>
<evidence type="ECO:0000256" key="13">
    <source>
        <dbReference type="ARBA" id="ARBA00037707"/>
    </source>
</evidence>
<feature type="chain" id="PRO_5024976024" description="endo-polygalacturonase" evidence="16">
    <location>
        <begin position="20"/>
        <end position="817"/>
    </location>
</feature>
<comment type="similarity">
    <text evidence="2 15">Belongs to the glycosyl hydrolase 28 family.</text>
</comment>
<evidence type="ECO:0000256" key="16">
    <source>
        <dbReference type="SAM" id="SignalP"/>
    </source>
</evidence>
<keyword evidence="4" id="KW-0964">Secreted</keyword>
<comment type="function">
    <text evidence="13">Involved in maceration and soft-rotting of plant tissue. Hydrolyzes the 1,4-alpha glycosidic bonds of de-esterified pectate in the smooth region of the plant cell wall.</text>
</comment>
<dbReference type="GO" id="GO:0047911">
    <property type="term" value="F:galacturan 1,4-alpha-galacturonidase activity"/>
    <property type="evidence" value="ECO:0007669"/>
    <property type="project" value="UniProtKB-ARBA"/>
</dbReference>
<accession>A0A5N6FBJ0</accession>
<dbReference type="InterPro" id="IPR000743">
    <property type="entry name" value="Glyco_hydro_28"/>
</dbReference>
<dbReference type="EMBL" id="ML733392">
    <property type="protein sequence ID" value="KAB8226243.1"/>
    <property type="molecule type" value="Genomic_DNA"/>
</dbReference>
<evidence type="ECO:0000256" key="7">
    <source>
        <dbReference type="ARBA" id="ARBA00022801"/>
    </source>
</evidence>
<evidence type="ECO:0000256" key="6">
    <source>
        <dbReference type="ARBA" id="ARBA00022737"/>
    </source>
</evidence>
<dbReference type="PROSITE" id="PS00502">
    <property type="entry name" value="POLYGALACTURONASE"/>
    <property type="match status" value="1"/>
</dbReference>
<dbReference type="InterPro" id="IPR036452">
    <property type="entry name" value="Ribo_hydro-like"/>
</dbReference>
<name>A0A5N6FBJ0_9EURO</name>
<dbReference type="GO" id="GO:0005576">
    <property type="term" value="C:extracellular region"/>
    <property type="evidence" value="ECO:0007669"/>
    <property type="project" value="UniProtKB-SubCell"/>
</dbReference>
<organism evidence="17 18">
    <name type="scientific">Aspergillus novoparasiticus</name>
    <dbReference type="NCBI Taxonomy" id="986946"/>
    <lineage>
        <taxon>Eukaryota</taxon>
        <taxon>Fungi</taxon>
        <taxon>Dikarya</taxon>
        <taxon>Ascomycota</taxon>
        <taxon>Pezizomycotina</taxon>
        <taxon>Eurotiomycetes</taxon>
        <taxon>Eurotiomycetidae</taxon>
        <taxon>Eurotiales</taxon>
        <taxon>Aspergillaceae</taxon>
        <taxon>Aspergillus</taxon>
        <taxon>Aspergillus subgen. Circumdati</taxon>
    </lineage>
</organism>
<evidence type="ECO:0000256" key="1">
    <source>
        <dbReference type="ARBA" id="ARBA00004613"/>
    </source>
</evidence>
<evidence type="ECO:0000256" key="8">
    <source>
        <dbReference type="ARBA" id="ARBA00023145"/>
    </source>
</evidence>
<dbReference type="GO" id="GO:0045490">
    <property type="term" value="P:pectin catabolic process"/>
    <property type="evidence" value="ECO:0007669"/>
    <property type="project" value="UniProtKB-ARBA"/>
</dbReference>
<dbReference type="Gene3D" id="3.90.245.10">
    <property type="entry name" value="Ribonucleoside hydrolase-like"/>
    <property type="match status" value="1"/>
</dbReference>
<keyword evidence="5 16" id="KW-0732">Signal</keyword>
<dbReference type="GO" id="GO:0004650">
    <property type="term" value="F:polygalacturonase activity"/>
    <property type="evidence" value="ECO:0007669"/>
    <property type="project" value="UniProtKB-EC"/>
</dbReference>
<dbReference type="InterPro" id="IPR011050">
    <property type="entry name" value="Pectin_lyase_fold/virulence"/>
</dbReference>
<evidence type="ECO:0000256" key="2">
    <source>
        <dbReference type="ARBA" id="ARBA00008834"/>
    </source>
</evidence>
<comment type="catalytic activity">
    <reaction evidence="12">
        <text>(1,4-alpha-D-galacturonosyl)n+m + H2O = (1,4-alpha-D-galacturonosyl)n + (1,4-alpha-D-galacturonosyl)m.</text>
        <dbReference type="EC" id="3.2.1.15"/>
    </reaction>
</comment>
<dbReference type="EC" id="3.2.1.15" evidence="3"/>
<dbReference type="GO" id="GO:0016799">
    <property type="term" value="F:hydrolase activity, hydrolyzing N-glycosyl compounds"/>
    <property type="evidence" value="ECO:0007669"/>
    <property type="project" value="InterPro"/>
</dbReference>
<gene>
    <name evidence="17" type="ORF">BDV33DRAFT_187015</name>
</gene>
<evidence type="ECO:0000256" key="12">
    <source>
        <dbReference type="ARBA" id="ARBA00034074"/>
    </source>
</evidence>
<comment type="subcellular location">
    <subcellularLocation>
        <location evidence="1">Secreted</location>
    </subcellularLocation>
</comment>
<protein>
    <recommendedName>
        <fullName evidence="3">endo-polygalacturonase</fullName>
        <ecNumber evidence="3">3.2.1.15</ecNumber>
    </recommendedName>
</protein>
<evidence type="ECO:0000313" key="18">
    <source>
        <dbReference type="Proteomes" id="UP000326799"/>
    </source>
</evidence>
<dbReference type="SMART" id="SM00710">
    <property type="entry name" value="PbH1"/>
    <property type="match status" value="6"/>
</dbReference>
<evidence type="ECO:0000256" key="3">
    <source>
        <dbReference type="ARBA" id="ARBA00012736"/>
    </source>
</evidence>
<evidence type="ECO:0000256" key="11">
    <source>
        <dbReference type="ARBA" id="ARBA00023316"/>
    </source>
</evidence>
<keyword evidence="11" id="KW-0961">Cell wall biogenesis/degradation</keyword>
<keyword evidence="10 15" id="KW-0326">Glycosidase</keyword>